<feature type="domain" description="SPOR" evidence="4">
    <location>
        <begin position="264"/>
        <end position="326"/>
    </location>
</feature>
<dbReference type="InterPro" id="IPR036680">
    <property type="entry name" value="SPOR-like_sf"/>
</dbReference>
<sequence length="332" mass="35131">MKLETRILGAALAGLSSFGLGACASIAQDAPAPAARPIGNGPSADYPIVIGDPFTIDGVTYTPLDTMNYDQVGYVTVDESGTKGITGAHRTLPLPSYVEVTALDTGRTILVRVERRGPMTNERLLSLSANALGQLGAEEGAPIRVRRVNPPEEHRAELRAGREAPLRMDTPQGLLEVLKRRLPERGSAPLGDTRQAPVSGAVPVPDIATVDPDEEAVMPSPTQETDASDEAQPAPRNDALRPQLPMAVEGGPTPAPVMVETSEDGKFAVQLGAFSVRSNADSLARRVQGYLETSGNLTLVRVGPFATRGQAAQALAMLRERGYSDAEIRLLD</sequence>
<evidence type="ECO:0000256" key="2">
    <source>
        <dbReference type="SAM" id="SignalP"/>
    </source>
</evidence>
<evidence type="ECO:0000313" key="5">
    <source>
        <dbReference type="EMBL" id="AXK42598.1"/>
    </source>
</evidence>
<dbReference type="RefSeq" id="WP_115416779.1">
    <property type="nucleotide sequence ID" value="NZ_CP031357.1"/>
</dbReference>
<evidence type="ECO:0000259" key="3">
    <source>
        <dbReference type="Pfam" id="PF03330"/>
    </source>
</evidence>
<dbReference type="Pfam" id="PF03330">
    <property type="entry name" value="DPBB_1"/>
    <property type="match status" value="1"/>
</dbReference>
<dbReference type="Gene3D" id="3.30.70.1070">
    <property type="entry name" value="Sporulation related repeat"/>
    <property type="match status" value="1"/>
</dbReference>
<dbReference type="OrthoDB" id="9779128at2"/>
<feature type="chain" id="PRO_5016906612" evidence="2">
    <location>
        <begin position="23"/>
        <end position="332"/>
    </location>
</feature>
<keyword evidence="2" id="KW-0732">Signal</keyword>
<dbReference type="PROSITE" id="PS51257">
    <property type="entry name" value="PROKAR_LIPOPROTEIN"/>
    <property type="match status" value="1"/>
</dbReference>
<name>A0A345YF96_9SPHN</name>
<feature type="region of interest" description="Disordered" evidence="1">
    <location>
        <begin position="185"/>
        <end position="238"/>
    </location>
</feature>
<dbReference type="CDD" id="cd22268">
    <property type="entry name" value="DPBB_RlpA-like"/>
    <property type="match status" value="1"/>
</dbReference>
<gene>
    <name evidence="5" type="ORF">DVR09_09885</name>
</gene>
<dbReference type="Gene3D" id="2.40.40.10">
    <property type="entry name" value="RlpA-like domain"/>
    <property type="match status" value="1"/>
</dbReference>
<dbReference type="Pfam" id="PF05036">
    <property type="entry name" value="SPOR"/>
    <property type="match status" value="1"/>
</dbReference>
<dbReference type="PANTHER" id="PTHR34183:SF1">
    <property type="entry name" value="ENDOLYTIC PEPTIDOGLYCAN TRANSGLYCOSYLASE RLPA"/>
    <property type="match status" value="1"/>
</dbReference>
<dbReference type="InterPro" id="IPR009009">
    <property type="entry name" value="RlpA-like_DPBB"/>
</dbReference>
<reference evidence="6" key="1">
    <citation type="submission" date="2018-07" db="EMBL/GenBank/DDBJ databases">
        <title>Genome sequence of Erythrobacter strain YH-07, an antagonistic bacterium isolated from Yellow Sea.</title>
        <authorList>
            <person name="Tang T."/>
            <person name="Liu Q."/>
            <person name="Sun X."/>
        </authorList>
    </citation>
    <scope>NUCLEOTIDE SEQUENCE [LARGE SCALE GENOMIC DNA]</scope>
    <source>
        <strain evidence="6">YH-07</strain>
    </source>
</reference>
<dbReference type="InterPro" id="IPR036908">
    <property type="entry name" value="RlpA-like_sf"/>
</dbReference>
<dbReference type="InterPro" id="IPR007730">
    <property type="entry name" value="SPOR-like_dom"/>
</dbReference>
<evidence type="ECO:0000259" key="4">
    <source>
        <dbReference type="Pfam" id="PF05036"/>
    </source>
</evidence>
<accession>A0A345YF96</accession>
<evidence type="ECO:0000313" key="6">
    <source>
        <dbReference type="Proteomes" id="UP000254508"/>
    </source>
</evidence>
<feature type="domain" description="RlpA-like protein double-psi beta-barrel" evidence="3">
    <location>
        <begin position="84"/>
        <end position="141"/>
    </location>
</feature>
<dbReference type="Proteomes" id="UP000254508">
    <property type="component" value="Chromosome"/>
</dbReference>
<protein>
    <submittedName>
        <fullName evidence="5">Sporulation protein SsgA</fullName>
    </submittedName>
</protein>
<dbReference type="SUPFAM" id="SSF110997">
    <property type="entry name" value="Sporulation related repeat"/>
    <property type="match status" value="1"/>
</dbReference>
<dbReference type="AlphaFoldDB" id="A0A345YF96"/>
<proteinExistence type="predicted"/>
<organism evidence="5 6">
    <name type="scientific">Erythrobacter aureus</name>
    <dbReference type="NCBI Taxonomy" id="2182384"/>
    <lineage>
        <taxon>Bacteria</taxon>
        <taxon>Pseudomonadati</taxon>
        <taxon>Pseudomonadota</taxon>
        <taxon>Alphaproteobacteria</taxon>
        <taxon>Sphingomonadales</taxon>
        <taxon>Erythrobacteraceae</taxon>
        <taxon>Erythrobacter/Porphyrobacter group</taxon>
        <taxon>Erythrobacter</taxon>
    </lineage>
</organism>
<keyword evidence="6" id="KW-1185">Reference proteome</keyword>
<feature type="signal peptide" evidence="2">
    <location>
        <begin position="1"/>
        <end position="22"/>
    </location>
</feature>
<dbReference type="EMBL" id="CP031357">
    <property type="protein sequence ID" value="AXK42598.1"/>
    <property type="molecule type" value="Genomic_DNA"/>
</dbReference>
<evidence type="ECO:0000256" key="1">
    <source>
        <dbReference type="SAM" id="MobiDB-lite"/>
    </source>
</evidence>
<dbReference type="PANTHER" id="PTHR34183">
    <property type="entry name" value="ENDOLYTIC PEPTIDOGLYCAN TRANSGLYCOSYLASE RLPA"/>
    <property type="match status" value="1"/>
</dbReference>
<dbReference type="KEGG" id="err:DVR09_09885"/>
<dbReference type="GO" id="GO:0042834">
    <property type="term" value="F:peptidoglycan binding"/>
    <property type="evidence" value="ECO:0007669"/>
    <property type="project" value="InterPro"/>
</dbReference>